<reference evidence="10 11" key="1">
    <citation type="submission" date="2018-03" db="EMBL/GenBank/DDBJ databases">
        <authorList>
            <person name="Keele B.F."/>
        </authorList>
    </citation>
    <scope>NUCLEOTIDE SEQUENCE [LARGE SCALE GENOMIC DNA]</scope>
    <source>
        <strain evidence="10 11">CeCT 8812</strain>
    </source>
</reference>
<keyword evidence="6 8" id="KW-1133">Transmembrane helix</keyword>
<keyword evidence="5 8" id="KW-0812">Transmembrane</keyword>
<evidence type="ECO:0000256" key="1">
    <source>
        <dbReference type="ARBA" id="ARBA00004651"/>
    </source>
</evidence>
<feature type="transmembrane region" description="Helical" evidence="8">
    <location>
        <begin position="70"/>
        <end position="90"/>
    </location>
</feature>
<feature type="transmembrane region" description="Helical" evidence="8">
    <location>
        <begin position="177"/>
        <end position="199"/>
    </location>
</feature>
<dbReference type="SUPFAM" id="SSF103481">
    <property type="entry name" value="Multidrug resistance efflux transporter EmrE"/>
    <property type="match status" value="2"/>
</dbReference>
<feature type="transmembrane region" description="Helical" evidence="8">
    <location>
        <begin position="102"/>
        <end position="119"/>
    </location>
</feature>
<name>A0A2R8AAA0_9RHOB</name>
<sequence>MSDAIKGVLAMVATCVTWGLSGIYYAELNHIPPLEVLAHRTIWSCAFFVIVILATGRVDKVREAVASPRTMALLFITALLISANWFGFIFAIQNGQAMEASLGYYIFPLVAVAIGFVVLGERFGRAQAIAIVIAALAVLILTVGLGVPPWIALVLSGTFGFYGLIKKQLAVGPVTSTFLEVSLILPLALIYLGGGVFAYDLRDMLLLMASGVLTGGPLIGFAYAARRLNYATLGLVQYVNPTLQFSVAVFVFGEAFTRWHGIAFPMIWGALALYSYAVWRQDRAARKTSMA</sequence>
<comment type="subcellular location">
    <subcellularLocation>
        <location evidence="1">Cell membrane</location>
        <topology evidence="1">Multi-pass membrane protein</topology>
    </subcellularLocation>
</comment>
<keyword evidence="7 8" id="KW-0472">Membrane</keyword>
<dbReference type="RefSeq" id="WP_108781854.1">
    <property type="nucleotide sequence ID" value="NZ_OMKW01000002.1"/>
</dbReference>
<dbReference type="OrthoDB" id="369870at2"/>
<protein>
    <recommendedName>
        <fullName evidence="9">EamA domain-containing protein</fullName>
    </recommendedName>
</protein>
<evidence type="ECO:0000313" key="10">
    <source>
        <dbReference type="EMBL" id="SPF29131.1"/>
    </source>
</evidence>
<evidence type="ECO:0000256" key="5">
    <source>
        <dbReference type="ARBA" id="ARBA00022692"/>
    </source>
</evidence>
<evidence type="ECO:0000256" key="6">
    <source>
        <dbReference type="ARBA" id="ARBA00022989"/>
    </source>
</evidence>
<evidence type="ECO:0000256" key="2">
    <source>
        <dbReference type="ARBA" id="ARBA00007362"/>
    </source>
</evidence>
<proteinExistence type="inferred from homology"/>
<dbReference type="InterPro" id="IPR004626">
    <property type="entry name" value="RarD"/>
</dbReference>
<dbReference type="NCBIfam" id="TIGR00688">
    <property type="entry name" value="rarD"/>
    <property type="match status" value="1"/>
</dbReference>
<dbReference type="PANTHER" id="PTHR22911:SF137">
    <property type="entry name" value="SOLUTE CARRIER FAMILY 35 MEMBER G2-RELATED"/>
    <property type="match status" value="1"/>
</dbReference>
<organism evidence="10 11">
    <name type="scientific">Pontivivens insulae</name>
    <dbReference type="NCBI Taxonomy" id="1639689"/>
    <lineage>
        <taxon>Bacteria</taxon>
        <taxon>Pseudomonadati</taxon>
        <taxon>Pseudomonadota</taxon>
        <taxon>Alphaproteobacteria</taxon>
        <taxon>Rhodobacterales</taxon>
        <taxon>Paracoccaceae</taxon>
        <taxon>Pontivivens</taxon>
    </lineage>
</organism>
<accession>A0A2R8AAA0</accession>
<gene>
    <name evidence="10" type="ORF">POI8812_01437</name>
</gene>
<dbReference type="Proteomes" id="UP000244932">
    <property type="component" value="Unassembled WGS sequence"/>
</dbReference>
<evidence type="ECO:0000256" key="4">
    <source>
        <dbReference type="ARBA" id="ARBA00022475"/>
    </source>
</evidence>
<dbReference type="AlphaFoldDB" id="A0A2R8AAA0"/>
<keyword evidence="3" id="KW-0813">Transport</keyword>
<dbReference type="EMBL" id="OMKW01000002">
    <property type="protein sequence ID" value="SPF29131.1"/>
    <property type="molecule type" value="Genomic_DNA"/>
</dbReference>
<dbReference type="InterPro" id="IPR000620">
    <property type="entry name" value="EamA_dom"/>
</dbReference>
<keyword evidence="4" id="KW-1003">Cell membrane</keyword>
<feature type="transmembrane region" description="Helical" evidence="8">
    <location>
        <begin position="259"/>
        <end position="279"/>
    </location>
</feature>
<keyword evidence="11" id="KW-1185">Reference proteome</keyword>
<evidence type="ECO:0000256" key="7">
    <source>
        <dbReference type="ARBA" id="ARBA00023136"/>
    </source>
</evidence>
<feature type="transmembrane region" description="Helical" evidence="8">
    <location>
        <begin position="205"/>
        <end position="223"/>
    </location>
</feature>
<feature type="transmembrane region" description="Helical" evidence="8">
    <location>
        <begin position="126"/>
        <end position="143"/>
    </location>
</feature>
<dbReference type="PANTHER" id="PTHR22911">
    <property type="entry name" value="ACYL-MALONYL CONDENSING ENZYME-RELATED"/>
    <property type="match status" value="1"/>
</dbReference>
<comment type="similarity">
    <text evidence="2">Belongs to the EamA transporter family.</text>
</comment>
<feature type="domain" description="EamA" evidence="9">
    <location>
        <begin position="6"/>
        <end position="142"/>
    </location>
</feature>
<evidence type="ECO:0000313" key="11">
    <source>
        <dbReference type="Proteomes" id="UP000244932"/>
    </source>
</evidence>
<feature type="transmembrane region" description="Helical" evidence="8">
    <location>
        <begin position="7"/>
        <end position="25"/>
    </location>
</feature>
<evidence type="ECO:0000256" key="8">
    <source>
        <dbReference type="SAM" id="Phobius"/>
    </source>
</evidence>
<evidence type="ECO:0000256" key="3">
    <source>
        <dbReference type="ARBA" id="ARBA00022448"/>
    </source>
</evidence>
<dbReference type="InterPro" id="IPR037185">
    <property type="entry name" value="EmrE-like"/>
</dbReference>
<feature type="transmembrane region" description="Helical" evidence="8">
    <location>
        <begin position="37"/>
        <end position="58"/>
    </location>
</feature>
<evidence type="ECO:0000259" key="9">
    <source>
        <dbReference type="Pfam" id="PF00892"/>
    </source>
</evidence>
<dbReference type="GO" id="GO:0005886">
    <property type="term" value="C:plasma membrane"/>
    <property type="evidence" value="ECO:0007669"/>
    <property type="project" value="UniProtKB-SubCell"/>
</dbReference>
<dbReference type="Pfam" id="PF00892">
    <property type="entry name" value="EamA"/>
    <property type="match status" value="1"/>
</dbReference>